<feature type="transmembrane region" description="Helical" evidence="1">
    <location>
        <begin position="86"/>
        <end position="111"/>
    </location>
</feature>
<reference evidence="2" key="1">
    <citation type="journal article" date="2021" name="Sci. Rep.">
        <title>Diploid genomic architecture of Nitzschia inconspicua, an elite biomass production diatom.</title>
        <authorList>
            <person name="Oliver A."/>
            <person name="Podell S."/>
            <person name="Pinowska A."/>
            <person name="Traller J.C."/>
            <person name="Smith S.R."/>
            <person name="McClure R."/>
            <person name="Beliaev A."/>
            <person name="Bohutskyi P."/>
            <person name="Hill E.A."/>
            <person name="Rabines A."/>
            <person name="Zheng H."/>
            <person name="Allen L.Z."/>
            <person name="Kuo A."/>
            <person name="Grigoriev I.V."/>
            <person name="Allen A.E."/>
            <person name="Hazlebeck D."/>
            <person name="Allen E.E."/>
        </authorList>
    </citation>
    <scope>NUCLEOTIDE SEQUENCE</scope>
    <source>
        <strain evidence="2">Hildebrandi</strain>
    </source>
</reference>
<protein>
    <submittedName>
        <fullName evidence="2">Histidine phosphatase superfamily protein</fullName>
    </submittedName>
</protein>
<keyword evidence="3" id="KW-1185">Reference proteome</keyword>
<organism evidence="2 3">
    <name type="scientific">Nitzschia inconspicua</name>
    <dbReference type="NCBI Taxonomy" id="303405"/>
    <lineage>
        <taxon>Eukaryota</taxon>
        <taxon>Sar</taxon>
        <taxon>Stramenopiles</taxon>
        <taxon>Ochrophyta</taxon>
        <taxon>Bacillariophyta</taxon>
        <taxon>Bacillariophyceae</taxon>
        <taxon>Bacillariophycidae</taxon>
        <taxon>Bacillariales</taxon>
        <taxon>Bacillariaceae</taxon>
        <taxon>Nitzschia</taxon>
    </lineage>
</organism>
<evidence type="ECO:0000256" key="1">
    <source>
        <dbReference type="SAM" id="Phobius"/>
    </source>
</evidence>
<dbReference type="Proteomes" id="UP000693970">
    <property type="component" value="Unassembled WGS sequence"/>
</dbReference>
<evidence type="ECO:0000313" key="3">
    <source>
        <dbReference type="Proteomes" id="UP000693970"/>
    </source>
</evidence>
<keyword evidence="1" id="KW-1133">Transmembrane helix</keyword>
<evidence type="ECO:0000313" key="2">
    <source>
        <dbReference type="EMBL" id="KAG7360487.1"/>
    </source>
</evidence>
<dbReference type="PANTHER" id="PTHR48100">
    <property type="entry name" value="BROAD-SPECIFICITY PHOSPHATASE YOR283W-RELATED"/>
    <property type="match status" value="1"/>
</dbReference>
<comment type="caution">
    <text evidence="2">The sequence shown here is derived from an EMBL/GenBank/DDBJ whole genome shotgun (WGS) entry which is preliminary data.</text>
</comment>
<gene>
    <name evidence="2" type="ORF">IV203_035586</name>
</gene>
<dbReference type="GO" id="GO:0016791">
    <property type="term" value="F:phosphatase activity"/>
    <property type="evidence" value="ECO:0007669"/>
    <property type="project" value="TreeGrafter"/>
</dbReference>
<dbReference type="EMBL" id="JAGRRH010000013">
    <property type="protein sequence ID" value="KAG7360487.1"/>
    <property type="molecule type" value="Genomic_DNA"/>
</dbReference>
<dbReference type="InterPro" id="IPR013078">
    <property type="entry name" value="His_Pase_superF_clade-1"/>
</dbReference>
<dbReference type="PANTHER" id="PTHR48100:SF33">
    <property type="entry name" value="PEPTIDASE S54 RHOMBOID DOMAIN-CONTAINING PROTEIN"/>
    <property type="match status" value="1"/>
</dbReference>
<name>A0A9K3LE46_9STRA</name>
<dbReference type="OrthoDB" id="496981at2759"/>
<proteinExistence type="predicted"/>
<accession>A0A9K3LE46</accession>
<dbReference type="GO" id="GO:0005829">
    <property type="term" value="C:cytosol"/>
    <property type="evidence" value="ECO:0007669"/>
    <property type="project" value="TreeGrafter"/>
</dbReference>
<dbReference type="CDD" id="cd07067">
    <property type="entry name" value="HP_PGM_like"/>
    <property type="match status" value="1"/>
</dbReference>
<sequence>MNSAEEMVVESAEIWKGSTLHNQEVENPSTDCSLSYNKSSSSVIKISLTCDAATAEPSQVLLVYRVSSITVKMGLVGQIMSLPNMLFWYGAWFTASVARPIALATVLCLLANPKAAQTKLKLFATTFQFLFLSKDKKWKKTAEDPASFFKDGEDDPKVTKKTVIFLRHGESTWNDTFNKGDRKLSAFIMGFFPGVFKSFATEWYFLVSGQCYESWFFDSPLSAKGISQAEAVAKFLRDTDPKFATPKEARLLKLIVGEETDDNNRKCQLISSNLRRAISTCSIALQDRLDKYAKDDKILILEELQEASINPDALSIAPAKAPLVTAFTDSDRVKEIYSTQSDTSLNKGNKPLDSNGLKRMQSFCKLLFDGEHIPAQNVLCTGHSYWFRAFFQTYLPKDFEHVSKKKKLINGGVVGFTMWHKKADNGDDKYMIDPKSLVILYGGF</sequence>
<keyword evidence="1" id="KW-0472">Membrane</keyword>
<keyword evidence="1" id="KW-0812">Transmembrane</keyword>
<reference evidence="2" key="2">
    <citation type="submission" date="2021-04" db="EMBL/GenBank/DDBJ databases">
        <authorList>
            <person name="Podell S."/>
        </authorList>
    </citation>
    <scope>NUCLEOTIDE SEQUENCE</scope>
    <source>
        <strain evidence="2">Hildebrandi</strain>
    </source>
</reference>
<dbReference type="InterPro" id="IPR050275">
    <property type="entry name" value="PGM_Phosphatase"/>
</dbReference>
<dbReference type="AlphaFoldDB" id="A0A9K3LE46"/>